<name>A0A1L7WCV0_9HELO</name>
<dbReference type="Proteomes" id="UP000184330">
    <property type="component" value="Unassembled WGS sequence"/>
</dbReference>
<feature type="region of interest" description="Disordered" evidence="1">
    <location>
        <begin position="96"/>
        <end position="116"/>
    </location>
</feature>
<accession>A0A1L7WCV0</accession>
<evidence type="ECO:0000313" key="3">
    <source>
        <dbReference type="Proteomes" id="UP000184330"/>
    </source>
</evidence>
<protein>
    <submittedName>
        <fullName evidence="2">Uncharacterized protein</fullName>
    </submittedName>
</protein>
<organism evidence="2 3">
    <name type="scientific">Phialocephala subalpina</name>
    <dbReference type="NCBI Taxonomy" id="576137"/>
    <lineage>
        <taxon>Eukaryota</taxon>
        <taxon>Fungi</taxon>
        <taxon>Dikarya</taxon>
        <taxon>Ascomycota</taxon>
        <taxon>Pezizomycotina</taxon>
        <taxon>Leotiomycetes</taxon>
        <taxon>Helotiales</taxon>
        <taxon>Mollisiaceae</taxon>
        <taxon>Phialocephala</taxon>
        <taxon>Phialocephala fortinii species complex</taxon>
    </lineage>
</organism>
<dbReference type="AlphaFoldDB" id="A0A1L7WCV0"/>
<evidence type="ECO:0000313" key="2">
    <source>
        <dbReference type="EMBL" id="CZR50519.1"/>
    </source>
</evidence>
<reference evidence="2 3" key="1">
    <citation type="submission" date="2016-03" db="EMBL/GenBank/DDBJ databases">
        <authorList>
            <person name="Ploux O."/>
        </authorList>
    </citation>
    <scope>NUCLEOTIDE SEQUENCE [LARGE SCALE GENOMIC DNA]</scope>
    <source>
        <strain evidence="2 3">UAMH 11012</strain>
    </source>
</reference>
<dbReference type="EMBL" id="FJOG01000001">
    <property type="protein sequence ID" value="CZR50519.1"/>
    <property type="molecule type" value="Genomic_DNA"/>
</dbReference>
<evidence type="ECO:0000256" key="1">
    <source>
        <dbReference type="SAM" id="MobiDB-lite"/>
    </source>
</evidence>
<proteinExistence type="predicted"/>
<feature type="compositionally biased region" description="Polar residues" evidence="1">
    <location>
        <begin position="308"/>
        <end position="317"/>
    </location>
</feature>
<sequence>MDGQVELPVSLQKAQKSLGLCIKQRHEASKIRQVLSSHLGSQLNSSGHPLNRPLSLVDPAIDVEAASHGVRGLQREYLRSVRANIKARNEYAAISKEHHARRTGEDLESETQDFPQQSNSCLGMEAFIYLTMHQQKHERLRITQDYVDVLSQKPAATAEHLDPKVALRDVDSLPKVPPEVLHNASAGPAAGGTALKELVDLLEKSVLRAKMLLKKEQRLLAKVRADSSGSPESRGDRLQALGLTRNALINWIEAEMEKAGDGSVDVEDEELSNHDAGGKDYIEAQLASIQRQYGRYIEARQSLVTSATSISEPPVSTTKEEDSNVPALTDDSRPSQGMQIFYPYLEKLAFTANEQKAAIQQRSHLTISLAKQVKEASQGLDRLADESHLLPAHPMPTASSQRKGLEGPLSFNGELLNHEKPDSSARGRAWVYAAESAGTATKNAITEQLEEGGKAMEESRNSVSGLYHLLGYETQDDGLRKTGLKKDIWTALDGALGVIKGDGAEAR</sequence>
<gene>
    <name evidence="2" type="ORF">PAC_00392</name>
</gene>
<keyword evidence="3" id="KW-1185">Reference proteome</keyword>
<dbReference type="OrthoDB" id="5402392at2759"/>
<feature type="region of interest" description="Disordered" evidence="1">
    <location>
        <begin position="308"/>
        <end position="332"/>
    </location>
</feature>